<comment type="caution">
    <text evidence="6">The sequence shown here is derived from an EMBL/GenBank/DDBJ whole genome shotgun (WGS) entry which is preliminary data.</text>
</comment>
<sequence>METAPQTPAPHDRTDVPGAAAFGKFMRAVQAIADAPGELTVASLARQTGFPRPTAHRIVAALVAEGLAIEEPRTGRLALGPRLISLAFRSWDRSDLRRAAQEHLVALRDALDETVHLAIPSGSEMVYIEKLESRRNVRMASRIGTRVALHSSSVGKAWLAALSPEDCATARLTLTARTAHTFTERAALMADVEATRARGYALDLQENELDICCYGAAIAGRDGRPAGCVSVSLPRYRFEEQPPQLIVSALLDCVRNIADEIA</sequence>
<dbReference type="InterPro" id="IPR036388">
    <property type="entry name" value="WH-like_DNA-bd_sf"/>
</dbReference>
<proteinExistence type="predicted"/>
<evidence type="ECO:0000256" key="2">
    <source>
        <dbReference type="ARBA" id="ARBA00023125"/>
    </source>
</evidence>
<gene>
    <name evidence="6" type="ORF">GCM10008170_05820</name>
    <name evidence="7" type="ORF">JOD31_001730</name>
</gene>
<reference evidence="6" key="1">
    <citation type="journal article" date="2014" name="Int. J. Syst. Evol. Microbiol.">
        <title>Complete genome sequence of Corynebacterium casei LMG S-19264T (=DSM 44701T), isolated from a smear-ripened cheese.</title>
        <authorList>
            <consortium name="US DOE Joint Genome Institute (JGI-PGF)"/>
            <person name="Walter F."/>
            <person name="Albersmeier A."/>
            <person name="Kalinowski J."/>
            <person name="Ruckert C."/>
        </authorList>
    </citation>
    <scope>NUCLEOTIDE SEQUENCE</scope>
    <source>
        <strain evidence="6">VKM B-1606</strain>
    </source>
</reference>
<dbReference type="Proteomes" id="UP000758856">
    <property type="component" value="Unassembled WGS sequence"/>
</dbReference>
<dbReference type="Gene3D" id="1.10.10.10">
    <property type="entry name" value="Winged helix-like DNA-binding domain superfamily/Winged helix DNA-binding domain"/>
    <property type="match status" value="1"/>
</dbReference>
<feature type="domain" description="IclR-ED" evidence="5">
    <location>
        <begin position="82"/>
        <end position="262"/>
    </location>
</feature>
<dbReference type="Pfam" id="PF09339">
    <property type="entry name" value="HTH_IclR"/>
    <property type="match status" value="1"/>
</dbReference>
<dbReference type="EMBL" id="BSFF01000001">
    <property type="protein sequence ID" value="GLK54563.1"/>
    <property type="molecule type" value="Genomic_DNA"/>
</dbReference>
<dbReference type="GO" id="GO:0003677">
    <property type="term" value="F:DNA binding"/>
    <property type="evidence" value="ECO:0007669"/>
    <property type="project" value="UniProtKB-KW"/>
</dbReference>
<dbReference type="AlphaFoldDB" id="A0A9W6IQY7"/>
<evidence type="ECO:0000259" key="5">
    <source>
        <dbReference type="PROSITE" id="PS51078"/>
    </source>
</evidence>
<dbReference type="InterPro" id="IPR036390">
    <property type="entry name" value="WH_DNA-bd_sf"/>
</dbReference>
<dbReference type="InterPro" id="IPR014757">
    <property type="entry name" value="Tscrpt_reg_IclR_C"/>
</dbReference>
<name>A0A9W6IQY7_9HYPH</name>
<dbReference type="InterPro" id="IPR050707">
    <property type="entry name" value="HTH_MetabolicPath_Reg"/>
</dbReference>
<dbReference type="SUPFAM" id="SSF55781">
    <property type="entry name" value="GAF domain-like"/>
    <property type="match status" value="1"/>
</dbReference>
<dbReference type="GO" id="GO:0003700">
    <property type="term" value="F:DNA-binding transcription factor activity"/>
    <property type="evidence" value="ECO:0007669"/>
    <property type="project" value="TreeGrafter"/>
</dbReference>
<dbReference type="PROSITE" id="PS51078">
    <property type="entry name" value="ICLR_ED"/>
    <property type="match status" value="1"/>
</dbReference>
<dbReference type="PANTHER" id="PTHR30136">
    <property type="entry name" value="HELIX-TURN-HELIX TRANSCRIPTIONAL REGULATOR, ICLR FAMILY"/>
    <property type="match status" value="1"/>
</dbReference>
<dbReference type="InterPro" id="IPR029016">
    <property type="entry name" value="GAF-like_dom_sf"/>
</dbReference>
<dbReference type="PANTHER" id="PTHR30136:SF24">
    <property type="entry name" value="HTH-TYPE TRANSCRIPTIONAL REPRESSOR ALLR"/>
    <property type="match status" value="1"/>
</dbReference>
<keyword evidence="3" id="KW-0804">Transcription</keyword>
<evidence type="ECO:0000256" key="1">
    <source>
        <dbReference type="ARBA" id="ARBA00023015"/>
    </source>
</evidence>
<evidence type="ECO:0000313" key="6">
    <source>
        <dbReference type="EMBL" id="GLK54563.1"/>
    </source>
</evidence>
<evidence type="ECO:0000313" key="7">
    <source>
        <dbReference type="EMBL" id="MBM7851505.1"/>
    </source>
</evidence>
<dbReference type="InterPro" id="IPR005471">
    <property type="entry name" value="Tscrpt_reg_IclR_N"/>
</dbReference>
<protein>
    <submittedName>
        <fullName evidence="6 7">Transcriptional regulator</fullName>
    </submittedName>
</protein>
<evidence type="ECO:0000256" key="3">
    <source>
        <dbReference type="ARBA" id="ARBA00023163"/>
    </source>
</evidence>
<reference evidence="6" key="3">
    <citation type="submission" date="2023-01" db="EMBL/GenBank/DDBJ databases">
        <authorList>
            <person name="Sun Q."/>
            <person name="Evtushenko L."/>
        </authorList>
    </citation>
    <scope>NUCLEOTIDE SEQUENCE</scope>
    <source>
        <strain evidence="6">VKM B-1606</strain>
    </source>
</reference>
<accession>A0A9W6IQY7</accession>
<dbReference type="RefSeq" id="WP_204949931.1">
    <property type="nucleotide sequence ID" value="NZ_BSFF01000001.1"/>
</dbReference>
<feature type="domain" description="HTH iclR-type" evidence="4">
    <location>
        <begin position="19"/>
        <end position="81"/>
    </location>
</feature>
<dbReference type="Pfam" id="PF01614">
    <property type="entry name" value="IclR_C"/>
    <property type="match status" value="1"/>
</dbReference>
<dbReference type="SMART" id="SM00346">
    <property type="entry name" value="HTH_ICLR"/>
    <property type="match status" value="1"/>
</dbReference>
<reference evidence="7 8" key="2">
    <citation type="submission" date="2021-01" db="EMBL/GenBank/DDBJ databases">
        <title>Genomic Encyclopedia of Type Strains, Phase IV (KMG-IV): sequencing the most valuable type-strain genomes for metagenomic binning, comparative biology and taxonomic classification.</title>
        <authorList>
            <person name="Goeker M."/>
        </authorList>
    </citation>
    <scope>NUCLEOTIDE SEQUENCE [LARGE SCALE GENOMIC DNA]</scope>
    <source>
        <strain evidence="7 8">DSM 6130</strain>
    </source>
</reference>
<evidence type="ECO:0000313" key="8">
    <source>
        <dbReference type="Proteomes" id="UP000758856"/>
    </source>
</evidence>
<dbReference type="SUPFAM" id="SSF46785">
    <property type="entry name" value="Winged helix' DNA-binding domain"/>
    <property type="match status" value="1"/>
</dbReference>
<organism evidence="6 9">
    <name type="scientific">Methylopila capsulata</name>
    <dbReference type="NCBI Taxonomy" id="61654"/>
    <lineage>
        <taxon>Bacteria</taxon>
        <taxon>Pseudomonadati</taxon>
        <taxon>Pseudomonadota</taxon>
        <taxon>Alphaproteobacteria</taxon>
        <taxon>Hyphomicrobiales</taxon>
        <taxon>Methylopilaceae</taxon>
        <taxon>Methylopila</taxon>
    </lineage>
</organism>
<dbReference type="Proteomes" id="UP001143400">
    <property type="component" value="Unassembled WGS sequence"/>
</dbReference>
<dbReference type="PROSITE" id="PS51077">
    <property type="entry name" value="HTH_ICLR"/>
    <property type="match status" value="1"/>
</dbReference>
<dbReference type="GO" id="GO:0045892">
    <property type="term" value="P:negative regulation of DNA-templated transcription"/>
    <property type="evidence" value="ECO:0007669"/>
    <property type="project" value="TreeGrafter"/>
</dbReference>
<keyword evidence="1" id="KW-0805">Transcription regulation</keyword>
<dbReference type="Gene3D" id="3.30.450.40">
    <property type="match status" value="1"/>
</dbReference>
<dbReference type="EMBL" id="JAFBCY010000002">
    <property type="protein sequence ID" value="MBM7851505.1"/>
    <property type="molecule type" value="Genomic_DNA"/>
</dbReference>
<keyword evidence="8" id="KW-1185">Reference proteome</keyword>
<evidence type="ECO:0000313" key="9">
    <source>
        <dbReference type="Proteomes" id="UP001143400"/>
    </source>
</evidence>
<evidence type="ECO:0000259" key="4">
    <source>
        <dbReference type="PROSITE" id="PS51077"/>
    </source>
</evidence>
<keyword evidence="2 7" id="KW-0238">DNA-binding</keyword>